<dbReference type="GO" id="GO:0004175">
    <property type="term" value="F:endopeptidase activity"/>
    <property type="evidence" value="ECO:0007669"/>
    <property type="project" value="TreeGrafter"/>
</dbReference>
<keyword evidence="1" id="KW-0732">Signal</keyword>
<name>A0A2S7T722_9FLAO</name>
<dbReference type="GO" id="GO:0030288">
    <property type="term" value="C:outer membrane-bounded periplasmic space"/>
    <property type="evidence" value="ECO:0007669"/>
    <property type="project" value="TreeGrafter"/>
</dbReference>
<protein>
    <recommendedName>
        <fullName evidence="2">Tail specific protease domain-containing protein</fullName>
    </recommendedName>
</protein>
<dbReference type="PANTHER" id="PTHR32060:SF30">
    <property type="entry name" value="CARBOXY-TERMINAL PROCESSING PROTEASE CTPA"/>
    <property type="match status" value="1"/>
</dbReference>
<dbReference type="AlphaFoldDB" id="A0A2S7T722"/>
<accession>A0A2S7T722</accession>
<evidence type="ECO:0000313" key="3">
    <source>
        <dbReference type="EMBL" id="PQJ15378.1"/>
    </source>
</evidence>
<dbReference type="InterPro" id="IPR005151">
    <property type="entry name" value="Tail-specific_protease"/>
</dbReference>
<dbReference type="GO" id="GO:0007165">
    <property type="term" value="P:signal transduction"/>
    <property type="evidence" value="ECO:0007669"/>
    <property type="project" value="TreeGrafter"/>
</dbReference>
<feature type="signal peptide" evidence="1">
    <location>
        <begin position="1"/>
        <end position="19"/>
    </location>
</feature>
<dbReference type="RefSeq" id="WP_105001029.1">
    <property type="nucleotide sequence ID" value="NZ_MQVX01000001.1"/>
</dbReference>
<dbReference type="EMBL" id="MQVX01000001">
    <property type="protein sequence ID" value="PQJ15378.1"/>
    <property type="molecule type" value="Genomic_DNA"/>
</dbReference>
<dbReference type="Pfam" id="PF03572">
    <property type="entry name" value="Peptidase_S41"/>
    <property type="match status" value="1"/>
</dbReference>
<dbReference type="Gene3D" id="2.30.42.10">
    <property type="match status" value="1"/>
</dbReference>
<feature type="chain" id="PRO_5015535267" description="Tail specific protease domain-containing protein" evidence="1">
    <location>
        <begin position="20"/>
        <end position="548"/>
    </location>
</feature>
<dbReference type="GO" id="GO:0006508">
    <property type="term" value="P:proteolysis"/>
    <property type="evidence" value="ECO:0007669"/>
    <property type="project" value="InterPro"/>
</dbReference>
<evidence type="ECO:0000313" key="4">
    <source>
        <dbReference type="Proteomes" id="UP000239366"/>
    </source>
</evidence>
<dbReference type="InterPro" id="IPR036034">
    <property type="entry name" value="PDZ_sf"/>
</dbReference>
<dbReference type="Proteomes" id="UP000239366">
    <property type="component" value="Unassembled WGS sequence"/>
</dbReference>
<proteinExistence type="predicted"/>
<evidence type="ECO:0000259" key="2">
    <source>
        <dbReference type="SMART" id="SM00245"/>
    </source>
</evidence>
<reference evidence="4" key="1">
    <citation type="submission" date="2016-11" db="EMBL/GenBank/DDBJ databases">
        <title>Trade-off between light-utilization and light-protection in marine flavobacteria.</title>
        <authorList>
            <person name="Kumagai Y."/>
            <person name="Yoshizawa S."/>
            <person name="Kogure K."/>
        </authorList>
    </citation>
    <scope>NUCLEOTIDE SEQUENCE [LARGE SCALE GENOMIC DNA]</scope>
    <source>
        <strain evidence="4">SG-18</strain>
    </source>
</reference>
<dbReference type="Gene3D" id="3.90.226.10">
    <property type="entry name" value="2-enoyl-CoA Hydratase, Chain A, domain 1"/>
    <property type="match status" value="1"/>
</dbReference>
<evidence type="ECO:0000256" key="1">
    <source>
        <dbReference type="SAM" id="SignalP"/>
    </source>
</evidence>
<dbReference type="SMART" id="SM00245">
    <property type="entry name" value="TSPc"/>
    <property type="match status" value="1"/>
</dbReference>
<keyword evidence="4" id="KW-1185">Reference proteome</keyword>
<comment type="caution">
    <text evidence="3">The sequence shown here is derived from an EMBL/GenBank/DDBJ whole genome shotgun (WGS) entry which is preliminary data.</text>
</comment>
<feature type="domain" description="Tail specific protease" evidence="2">
    <location>
        <begin position="331"/>
        <end position="524"/>
    </location>
</feature>
<gene>
    <name evidence="3" type="ORF">BST99_06160</name>
</gene>
<dbReference type="InterPro" id="IPR029045">
    <property type="entry name" value="ClpP/crotonase-like_dom_sf"/>
</dbReference>
<organism evidence="3 4">
    <name type="scientific">Aureicoccus marinus</name>
    <dbReference type="NCBI Taxonomy" id="754435"/>
    <lineage>
        <taxon>Bacteria</taxon>
        <taxon>Pseudomonadati</taxon>
        <taxon>Bacteroidota</taxon>
        <taxon>Flavobacteriia</taxon>
        <taxon>Flavobacteriales</taxon>
        <taxon>Flavobacteriaceae</taxon>
        <taxon>Aureicoccus</taxon>
    </lineage>
</organism>
<dbReference type="GO" id="GO:0008236">
    <property type="term" value="F:serine-type peptidase activity"/>
    <property type="evidence" value="ECO:0007669"/>
    <property type="project" value="InterPro"/>
</dbReference>
<sequence length="548" mass="62974">MKKTLVLMALLFLAFNLQGQSNTLSKEQKLAATAKIWGFLKYYHPEVAQGKFDWDLELINILPLVESPMSRDGFSQVLNTWIDELGEVEECKKCQKASDKDYFGKNFDLSWMDDKQLFHPSLSGRLRFIEKNRFLGPNHYAIPTHKNVGNFNPQHEEFAGFDWSNKEHQMVLAFKYWNMVEYFFPYKYQTDTPWSKVLSETIEEILQVQSKKEYELALRHLIIKIDDGHGYINFDDQRPLWIPNRISYVEDQFVVVKPWNDSIAQFSSLEKGDVIKAINGRSIEELKQEEMARQPGSNLLSKYRNMSYIFGQSMDKSSIQYTVERDGQIQTLEVPVYTTKEIGIGTKKEVKKWKLLDNNIGFINMGIITPKEVFTAMKEFKDTDGLIIDVRNYPKGSMYALSGRLVHQKKDFCKVLRPDYSYPGKFYWDSGLKTGYKKRGKAYEKPIVVLVNEQTQSHAEFSVMSLQAAEQVTTIGRQTAGADGNICRIQLGDNYKTAFSGIGIFYPDGSITQRSGVHIDQVVERTIEGVKAGKDEVLEVAIQMIVGE</sequence>
<dbReference type="SUPFAM" id="SSF52096">
    <property type="entry name" value="ClpP/crotonase"/>
    <property type="match status" value="1"/>
</dbReference>
<dbReference type="SUPFAM" id="SSF50156">
    <property type="entry name" value="PDZ domain-like"/>
    <property type="match status" value="1"/>
</dbReference>
<dbReference type="OrthoDB" id="5379939at2"/>
<dbReference type="PANTHER" id="PTHR32060">
    <property type="entry name" value="TAIL-SPECIFIC PROTEASE"/>
    <property type="match status" value="1"/>
</dbReference>